<dbReference type="Pfam" id="PF10604">
    <property type="entry name" value="Polyketide_cyc2"/>
    <property type="match status" value="1"/>
</dbReference>
<dbReference type="CDD" id="cd07821">
    <property type="entry name" value="PYR_PYL_RCAR_like"/>
    <property type="match status" value="1"/>
</dbReference>
<protein>
    <submittedName>
        <fullName evidence="1">SRPBCC family protein</fullName>
    </submittedName>
</protein>
<dbReference type="RefSeq" id="WP_146425286.1">
    <property type="nucleotide sequence ID" value="NZ_VFIP01000007.1"/>
</dbReference>
<comment type="caution">
    <text evidence="1">The sequence shown here is derived from an EMBL/GenBank/DDBJ whole genome shotgun (WGS) entry which is preliminary data.</text>
</comment>
<dbReference type="PANTHER" id="PTHR39332:SF7">
    <property type="entry name" value="SRPBCC FAMILY PROTEIN"/>
    <property type="match status" value="1"/>
</dbReference>
<gene>
    <name evidence="1" type="ORF">FJD37_05250</name>
</gene>
<name>A0A5C5Q6L1_9PSED</name>
<dbReference type="OrthoDB" id="1364128at2"/>
<sequence>MATASAFIDIPVSADQVWQLVGGFNSLPDWLPFIISSEASEGGRLRHLKTADAAIVERLQTFDNAAKTYSYSIVESPFPVADYFATLKVEVHGEGARVTWSGSFTPVGVSDDEAHALFKGVYEGGLQALKANFPG</sequence>
<proteinExistence type="predicted"/>
<dbReference type="InterPro" id="IPR023393">
    <property type="entry name" value="START-like_dom_sf"/>
</dbReference>
<accession>A0A5C5Q6L1</accession>
<dbReference type="EMBL" id="VFIP01000007">
    <property type="protein sequence ID" value="TWR98064.1"/>
    <property type="molecule type" value="Genomic_DNA"/>
</dbReference>
<dbReference type="Gene3D" id="3.30.530.20">
    <property type="match status" value="1"/>
</dbReference>
<dbReference type="SUPFAM" id="SSF55961">
    <property type="entry name" value="Bet v1-like"/>
    <property type="match status" value="1"/>
</dbReference>
<organism evidence="1 2">
    <name type="scientific">Pseudomonas saxonica</name>
    <dbReference type="NCBI Taxonomy" id="2600598"/>
    <lineage>
        <taxon>Bacteria</taxon>
        <taxon>Pseudomonadati</taxon>
        <taxon>Pseudomonadota</taxon>
        <taxon>Gammaproteobacteria</taxon>
        <taxon>Pseudomonadales</taxon>
        <taxon>Pseudomonadaceae</taxon>
        <taxon>Pseudomonas</taxon>
    </lineage>
</organism>
<evidence type="ECO:0000313" key="1">
    <source>
        <dbReference type="EMBL" id="TWR98064.1"/>
    </source>
</evidence>
<dbReference type="InterPro" id="IPR019587">
    <property type="entry name" value="Polyketide_cyclase/dehydratase"/>
</dbReference>
<evidence type="ECO:0000313" key="2">
    <source>
        <dbReference type="Proteomes" id="UP000317901"/>
    </source>
</evidence>
<dbReference type="AlphaFoldDB" id="A0A5C5Q6L1"/>
<dbReference type="Proteomes" id="UP000317901">
    <property type="component" value="Unassembled WGS sequence"/>
</dbReference>
<reference evidence="1 2" key="1">
    <citation type="submission" date="2019-06" db="EMBL/GenBank/DDBJ databases">
        <title>Pseudomonas bimorpha sp. nov. isolated from bovine raw milk and skim milk concentrate.</title>
        <authorList>
            <person name="Hofmann K."/>
            <person name="Huptas C."/>
            <person name="Doll E."/>
            <person name="Scherer S."/>
            <person name="Wenning M."/>
        </authorList>
    </citation>
    <scope>NUCLEOTIDE SEQUENCE [LARGE SCALE GENOMIC DNA]</scope>
    <source>
        <strain evidence="1 2">DSM 108990</strain>
    </source>
</reference>
<dbReference type="PANTHER" id="PTHR39332">
    <property type="entry name" value="BLL4707 PROTEIN"/>
    <property type="match status" value="1"/>
</dbReference>